<comment type="caution">
    <text evidence="1">The sequence shown here is derived from an EMBL/GenBank/DDBJ whole genome shotgun (WGS) entry which is preliminary data.</text>
</comment>
<keyword evidence="2" id="KW-1185">Reference proteome</keyword>
<dbReference type="Proteomes" id="UP001153332">
    <property type="component" value="Unassembled WGS sequence"/>
</dbReference>
<proteinExistence type="predicted"/>
<gene>
    <name evidence="1" type="ORF">O1611_g3365</name>
</gene>
<organism evidence="1 2">
    <name type="scientific">Lasiodiplodia mahajangana</name>
    <dbReference type="NCBI Taxonomy" id="1108764"/>
    <lineage>
        <taxon>Eukaryota</taxon>
        <taxon>Fungi</taxon>
        <taxon>Dikarya</taxon>
        <taxon>Ascomycota</taxon>
        <taxon>Pezizomycotina</taxon>
        <taxon>Dothideomycetes</taxon>
        <taxon>Dothideomycetes incertae sedis</taxon>
        <taxon>Botryosphaeriales</taxon>
        <taxon>Botryosphaeriaceae</taxon>
        <taxon>Lasiodiplodia</taxon>
    </lineage>
</organism>
<sequence>MGQQAGSNGRDAIQTTTIRGPRTEYRRNSPVEFGRENASACVAACFDKLIPNVEDACKELQQSQYQQARLWDLYCCDSINCGVYIGNIGQSPNVDLIINECQNIGFFSIEDPGPPAANYCASPTPGATALFTLLPTHTSETPIPLASTSILASSSTSTSSPSSSNNNSTQLTAGVKVAIGVFSILALLAITALLLLLFRWRRRSPRASSPGPLLVSYDNPSYPGSHSTSRTPLITPLPSASSRTTPLIPPAKLSDRRYLQLVPKAGDSSGESNRDSPLSPTRSPRPIHQHGRRATSNIQLPVKASESPKYPHRSVYSSSGLGASTVTMETNKASSALSSSATVTETSTPPPTPKRFPQTHDGPLELSDFVTPAGPPPSRALPALPTSPPNHPNSPAISAPPLSPKSPTFPAQSVVRGDSPIVPTRQGSTPLPPTTISTEELCELTESYAQETRGSWGSWSGVGGGGPGVVPLNRKRGSTERNGEKKTALAAQDLDLEKLSGRY</sequence>
<evidence type="ECO:0000313" key="2">
    <source>
        <dbReference type="Proteomes" id="UP001153332"/>
    </source>
</evidence>
<name>A0ACC2JRZ8_9PEZI</name>
<protein>
    <submittedName>
        <fullName evidence="1">Uncharacterized protein</fullName>
    </submittedName>
</protein>
<reference evidence="1" key="1">
    <citation type="submission" date="2022-12" db="EMBL/GenBank/DDBJ databases">
        <title>Genome Sequence of Lasiodiplodia mahajangana.</title>
        <authorList>
            <person name="Buettner E."/>
        </authorList>
    </citation>
    <scope>NUCLEOTIDE SEQUENCE</scope>
    <source>
        <strain evidence="1">VT137</strain>
    </source>
</reference>
<evidence type="ECO:0000313" key="1">
    <source>
        <dbReference type="EMBL" id="KAJ8130265.1"/>
    </source>
</evidence>
<accession>A0ACC2JRZ8</accession>
<dbReference type="EMBL" id="JAPUUL010000540">
    <property type="protein sequence ID" value="KAJ8130265.1"/>
    <property type="molecule type" value="Genomic_DNA"/>
</dbReference>